<protein>
    <recommendedName>
        <fullName evidence="3">chitinase</fullName>
        <ecNumber evidence="3">3.2.1.14</ecNumber>
    </recommendedName>
</protein>
<keyword evidence="6" id="KW-0119">Carbohydrate metabolism</keyword>
<evidence type="ECO:0000256" key="8">
    <source>
        <dbReference type="ARBA" id="ARBA00023326"/>
    </source>
</evidence>
<evidence type="ECO:0000256" key="5">
    <source>
        <dbReference type="ARBA" id="ARBA00023024"/>
    </source>
</evidence>
<sequence>MAPKEGFRTVAYYVNWLVNHTISPKEMYNYRAKRNSKGRSMAETISRKKSRQTISLTSFTPLRTDSWNDTGNNVYGCIKQLFLLKKKHRHLKVLLSIGGWTYSANFAQPASTSAGRRRFAESAVSLLKNLGLDGLDIDWEYPKDESEAHHFVELLEETRRHLDDIPRKHGDGRFLLTVASPAGKRPTPSRISREQNYRKLKLHRMDKHLDFWNLMAYDYAGSWDSHAGHQANVFGSTSNPRSTPFSTHAAVDAYKAAGIHPSKIVIGMPLYGRAFTNTAGPGQAFQGVGEGSWEQGVWDAKALPQPGAREMWDEEAKASWTYDEGKKMMVSYDSPRAAQWKADWVRAEGLGGAMWWESSGDAKGEGSLISTMSTKTVGRLGGTDRSNNTLEYPDSKYDNLRHGFPGE</sequence>
<reference evidence="12" key="1">
    <citation type="journal article" date="2023" name="Genome Biol. Evol.">
        <title>First Whole Genome Sequence and Flow Cytometry Genome Size Data for the Lichen-Forming Fungus Ramalina farinacea (Ascomycota).</title>
        <authorList>
            <person name="Llewellyn T."/>
            <person name="Mian S."/>
            <person name="Hill R."/>
            <person name="Leitch I.J."/>
            <person name="Gaya E."/>
        </authorList>
    </citation>
    <scope>NUCLEOTIDE SEQUENCE</scope>
    <source>
        <strain evidence="12">LIQ254RAFAR</strain>
    </source>
</reference>
<dbReference type="Proteomes" id="UP001161017">
    <property type="component" value="Unassembled WGS sequence"/>
</dbReference>
<dbReference type="AlphaFoldDB" id="A0AA43QEG1"/>
<evidence type="ECO:0000256" key="4">
    <source>
        <dbReference type="ARBA" id="ARBA00022801"/>
    </source>
</evidence>
<dbReference type="GO" id="GO:0008061">
    <property type="term" value="F:chitin binding"/>
    <property type="evidence" value="ECO:0007669"/>
    <property type="project" value="InterPro"/>
</dbReference>
<dbReference type="SUPFAM" id="SSF51445">
    <property type="entry name" value="(Trans)glycosidases"/>
    <property type="match status" value="1"/>
</dbReference>
<dbReference type="GO" id="GO:0006032">
    <property type="term" value="P:chitin catabolic process"/>
    <property type="evidence" value="ECO:0007669"/>
    <property type="project" value="UniProtKB-KW"/>
</dbReference>
<feature type="region of interest" description="Disordered" evidence="10">
    <location>
        <begin position="376"/>
        <end position="407"/>
    </location>
</feature>
<keyword evidence="4 9" id="KW-0378">Hydrolase</keyword>
<dbReference type="SUPFAM" id="SSF54556">
    <property type="entry name" value="Chitinase insertion domain"/>
    <property type="match status" value="1"/>
</dbReference>
<dbReference type="GO" id="GO:0005576">
    <property type="term" value="C:extracellular region"/>
    <property type="evidence" value="ECO:0007669"/>
    <property type="project" value="TreeGrafter"/>
</dbReference>
<evidence type="ECO:0000256" key="7">
    <source>
        <dbReference type="ARBA" id="ARBA00023295"/>
    </source>
</evidence>
<evidence type="ECO:0000256" key="10">
    <source>
        <dbReference type="SAM" id="MobiDB-lite"/>
    </source>
</evidence>
<dbReference type="EMBL" id="JAPUFD010000001">
    <property type="protein sequence ID" value="MDI1485097.1"/>
    <property type="molecule type" value="Genomic_DNA"/>
</dbReference>
<dbReference type="PROSITE" id="PS01095">
    <property type="entry name" value="GH18_1"/>
    <property type="match status" value="1"/>
</dbReference>
<evidence type="ECO:0000313" key="13">
    <source>
        <dbReference type="Proteomes" id="UP001161017"/>
    </source>
</evidence>
<dbReference type="PANTHER" id="PTHR11177">
    <property type="entry name" value="CHITINASE"/>
    <property type="match status" value="1"/>
</dbReference>
<proteinExistence type="inferred from homology"/>
<dbReference type="InterPro" id="IPR011583">
    <property type="entry name" value="Chitinase_II/V-like_cat"/>
</dbReference>
<keyword evidence="13" id="KW-1185">Reference proteome</keyword>
<gene>
    <name evidence="12" type="primary">CHT4</name>
    <name evidence="12" type="ORF">OHK93_000232</name>
</gene>
<dbReference type="PROSITE" id="PS51910">
    <property type="entry name" value="GH18_2"/>
    <property type="match status" value="1"/>
</dbReference>
<comment type="caution">
    <text evidence="12">The sequence shown here is derived from an EMBL/GenBank/DDBJ whole genome shotgun (WGS) entry which is preliminary data.</text>
</comment>
<comment type="catalytic activity">
    <reaction evidence="1">
        <text>Random endo-hydrolysis of N-acetyl-beta-D-glucosaminide (1-&gt;4)-beta-linkages in chitin and chitodextrins.</text>
        <dbReference type="EC" id="3.2.1.14"/>
    </reaction>
</comment>
<evidence type="ECO:0000313" key="12">
    <source>
        <dbReference type="EMBL" id="MDI1485097.1"/>
    </source>
</evidence>
<feature type="domain" description="GH18" evidence="11">
    <location>
        <begin position="7"/>
        <end position="379"/>
    </location>
</feature>
<evidence type="ECO:0000256" key="9">
    <source>
        <dbReference type="RuleBase" id="RU000489"/>
    </source>
</evidence>
<dbReference type="PANTHER" id="PTHR11177:SF317">
    <property type="entry name" value="CHITINASE 12-RELATED"/>
    <property type="match status" value="1"/>
</dbReference>
<dbReference type="EC" id="3.2.1.14" evidence="3"/>
<dbReference type="GO" id="GO:0008843">
    <property type="term" value="F:endochitinase activity"/>
    <property type="evidence" value="ECO:0007669"/>
    <property type="project" value="UniProtKB-EC"/>
</dbReference>
<comment type="similarity">
    <text evidence="2">Belongs to the glycosyl hydrolase 18 family. Chitinase class V subfamily.</text>
</comment>
<evidence type="ECO:0000256" key="1">
    <source>
        <dbReference type="ARBA" id="ARBA00000822"/>
    </source>
</evidence>
<dbReference type="InterPro" id="IPR001223">
    <property type="entry name" value="Glyco_hydro18_cat"/>
</dbReference>
<dbReference type="InterPro" id="IPR050314">
    <property type="entry name" value="Glycosyl_Hydrlase_18"/>
</dbReference>
<dbReference type="Gene3D" id="3.20.20.80">
    <property type="entry name" value="Glycosidases"/>
    <property type="match status" value="1"/>
</dbReference>
<accession>A0AA43QEG1</accession>
<dbReference type="SMART" id="SM00636">
    <property type="entry name" value="Glyco_18"/>
    <property type="match status" value="1"/>
</dbReference>
<evidence type="ECO:0000256" key="3">
    <source>
        <dbReference type="ARBA" id="ARBA00012729"/>
    </source>
</evidence>
<dbReference type="GO" id="GO:0000272">
    <property type="term" value="P:polysaccharide catabolic process"/>
    <property type="evidence" value="ECO:0007669"/>
    <property type="project" value="UniProtKB-KW"/>
</dbReference>
<name>A0AA43QEG1_9LECA</name>
<keyword evidence="7 9" id="KW-0326">Glycosidase</keyword>
<keyword evidence="8" id="KW-0624">Polysaccharide degradation</keyword>
<dbReference type="FunFam" id="3.10.50.10:FF:000005">
    <property type="entry name" value="Endochitinase B1"/>
    <property type="match status" value="1"/>
</dbReference>
<evidence type="ECO:0000256" key="6">
    <source>
        <dbReference type="ARBA" id="ARBA00023277"/>
    </source>
</evidence>
<dbReference type="Gene3D" id="3.10.50.10">
    <property type="match status" value="1"/>
</dbReference>
<keyword evidence="5" id="KW-0146">Chitin degradation</keyword>
<dbReference type="InterPro" id="IPR001579">
    <property type="entry name" value="Glyco_hydro_18_chit_AS"/>
</dbReference>
<dbReference type="CDD" id="cd06548">
    <property type="entry name" value="GH18_chitinase"/>
    <property type="match status" value="1"/>
</dbReference>
<organism evidence="12 13">
    <name type="scientific">Ramalina farinacea</name>
    <dbReference type="NCBI Taxonomy" id="258253"/>
    <lineage>
        <taxon>Eukaryota</taxon>
        <taxon>Fungi</taxon>
        <taxon>Dikarya</taxon>
        <taxon>Ascomycota</taxon>
        <taxon>Pezizomycotina</taxon>
        <taxon>Lecanoromycetes</taxon>
        <taxon>OSLEUM clade</taxon>
        <taxon>Lecanoromycetidae</taxon>
        <taxon>Lecanorales</taxon>
        <taxon>Lecanorineae</taxon>
        <taxon>Ramalinaceae</taxon>
        <taxon>Ramalina</taxon>
    </lineage>
</organism>
<evidence type="ECO:0000256" key="2">
    <source>
        <dbReference type="ARBA" id="ARBA00008682"/>
    </source>
</evidence>
<dbReference type="Pfam" id="PF00704">
    <property type="entry name" value="Glyco_hydro_18"/>
    <property type="match status" value="1"/>
</dbReference>
<evidence type="ECO:0000259" key="11">
    <source>
        <dbReference type="PROSITE" id="PS51910"/>
    </source>
</evidence>
<dbReference type="InterPro" id="IPR017853">
    <property type="entry name" value="GH"/>
</dbReference>
<dbReference type="InterPro" id="IPR029070">
    <property type="entry name" value="Chitinase_insertion_sf"/>
</dbReference>